<evidence type="ECO:0000256" key="2">
    <source>
        <dbReference type="ARBA" id="ARBA00014642"/>
    </source>
</evidence>
<keyword evidence="8" id="KW-0472">Membrane</keyword>
<sequence length="240" mass="27970">MNSIYTVGDPHTWPHIVAALVWLTDCIKLLLDYTIICYGLLWLVMLKYKAYMNRLELNPSSLDQKLTGPDKETGRLELEWETIRQENVQLQNIADNQKYSVIDIERTRHEKNELIPHKLARKLKLIPKEAENSKGYDFEIKFNSEAELLNETKEEINKALNEEIGLEGALEQLNTIKTEQKCEDADEEGGERGPQDDVPTHVSLWKNILKNRLLKLTENMKECTSENLKMSDIENYQRRL</sequence>
<keyword evidence="11" id="KW-1185">Reference proteome</keyword>
<dbReference type="InterPro" id="IPR057091">
    <property type="entry name" value="NDC80_loop"/>
</dbReference>
<accession>A0AAW0JH52</accession>
<dbReference type="EMBL" id="JBBHLL010000035">
    <property type="protein sequence ID" value="KAK7826279.1"/>
    <property type="molecule type" value="Genomic_DNA"/>
</dbReference>
<dbReference type="PANTHER" id="PTHR10643">
    <property type="entry name" value="KINETOCHORE PROTEIN NDC80"/>
    <property type="match status" value="1"/>
</dbReference>
<evidence type="ECO:0000256" key="1">
    <source>
        <dbReference type="ARBA" id="ARBA00004584"/>
    </source>
</evidence>
<evidence type="ECO:0000256" key="5">
    <source>
        <dbReference type="ARBA" id="ARBA00023328"/>
    </source>
</evidence>
<evidence type="ECO:0000313" key="11">
    <source>
        <dbReference type="Proteomes" id="UP001488838"/>
    </source>
</evidence>
<keyword evidence="8" id="KW-1133">Transmembrane helix</keyword>
<feature type="coiled-coil region" evidence="7">
    <location>
        <begin position="142"/>
        <end position="169"/>
    </location>
</feature>
<feature type="transmembrane region" description="Helical" evidence="8">
    <location>
        <begin position="20"/>
        <end position="44"/>
    </location>
</feature>
<evidence type="ECO:0000256" key="4">
    <source>
        <dbReference type="ARBA" id="ARBA00023054"/>
    </source>
</evidence>
<dbReference type="GO" id="GO:0031262">
    <property type="term" value="C:Ndc80 complex"/>
    <property type="evidence" value="ECO:0007669"/>
    <property type="project" value="InterPro"/>
</dbReference>
<evidence type="ECO:0000256" key="6">
    <source>
        <dbReference type="ARBA" id="ARBA00031685"/>
    </source>
</evidence>
<evidence type="ECO:0000256" key="7">
    <source>
        <dbReference type="SAM" id="Coils"/>
    </source>
</evidence>
<gene>
    <name evidence="10" type="ORF">U0070_021293</name>
</gene>
<evidence type="ECO:0000313" key="10">
    <source>
        <dbReference type="EMBL" id="KAK7826279.1"/>
    </source>
</evidence>
<keyword evidence="3" id="KW-0158">Chromosome</keyword>
<proteinExistence type="predicted"/>
<dbReference type="Gene3D" id="1.10.418.30">
    <property type="entry name" value="Ncd80 complex, Ncd80 subunit"/>
    <property type="match status" value="1"/>
</dbReference>
<evidence type="ECO:0000256" key="8">
    <source>
        <dbReference type="SAM" id="Phobius"/>
    </source>
</evidence>
<protein>
    <recommendedName>
        <fullName evidence="2">Kinetochore protein NDC80 homolog</fullName>
    </recommendedName>
    <alternativeName>
        <fullName evidence="6">Kinetochore protein Hec1</fullName>
    </alternativeName>
</protein>
<dbReference type="AlphaFoldDB" id="A0AAW0JH52"/>
<keyword evidence="8" id="KW-0812">Transmembrane</keyword>
<evidence type="ECO:0000256" key="3">
    <source>
        <dbReference type="ARBA" id="ARBA00022454"/>
    </source>
</evidence>
<dbReference type="Pfam" id="PF24487">
    <property type="entry name" value="NDC80_loop"/>
    <property type="match status" value="1"/>
</dbReference>
<keyword evidence="5" id="KW-0137">Centromere</keyword>
<comment type="subcellular location">
    <subcellularLocation>
        <location evidence="1">Chromosome</location>
        <location evidence="1">Centromere</location>
    </subcellularLocation>
</comment>
<reference evidence="10 11" key="1">
    <citation type="journal article" date="2023" name="bioRxiv">
        <title>Conserved and derived expression patterns and positive selection on dental genes reveal complex evolutionary context of ever-growing rodent molars.</title>
        <authorList>
            <person name="Calamari Z.T."/>
            <person name="Song A."/>
            <person name="Cohen E."/>
            <person name="Akter M."/>
            <person name="Roy R.D."/>
            <person name="Hallikas O."/>
            <person name="Christensen M.M."/>
            <person name="Li P."/>
            <person name="Marangoni P."/>
            <person name="Jernvall J."/>
            <person name="Klein O.D."/>
        </authorList>
    </citation>
    <scope>NUCLEOTIDE SEQUENCE [LARGE SCALE GENOMIC DNA]</scope>
    <source>
        <strain evidence="10">V071</strain>
    </source>
</reference>
<name>A0AAW0JH52_MYOGA</name>
<dbReference type="InterPro" id="IPR005550">
    <property type="entry name" value="Kinetochore_Ndc80"/>
</dbReference>
<organism evidence="10 11">
    <name type="scientific">Myodes glareolus</name>
    <name type="common">Bank vole</name>
    <name type="synonym">Clethrionomys glareolus</name>
    <dbReference type="NCBI Taxonomy" id="447135"/>
    <lineage>
        <taxon>Eukaryota</taxon>
        <taxon>Metazoa</taxon>
        <taxon>Chordata</taxon>
        <taxon>Craniata</taxon>
        <taxon>Vertebrata</taxon>
        <taxon>Euteleostomi</taxon>
        <taxon>Mammalia</taxon>
        <taxon>Eutheria</taxon>
        <taxon>Euarchontoglires</taxon>
        <taxon>Glires</taxon>
        <taxon>Rodentia</taxon>
        <taxon>Myomorpha</taxon>
        <taxon>Muroidea</taxon>
        <taxon>Cricetidae</taxon>
        <taxon>Arvicolinae</taxon>
        <taxon>Myodes</taxon>
    </lineage>
</organism>
<comment type="caution">
    <text evidence="10">The sequence shown here is derived from an EMBL/GenBank/DDBJ whole genome shotgun (WGS) entry which is preliminary data.</text>
</comment>
<dbReference type="PANTHER" id="PTHR10643:SF2">
    <property type="entry name" value="KINETOCHORE PROTEIN NDC80 HOMOLOG"/>
    <property type="match status" value="1"/>
</dbReference>
<dbReference type="GO" id="GO:0051315">
    <property type="term" value="P:attachment of mitotic spindle microtubules to kinetochore"/>
    <property type="evidence" value="ECO:0007669"/>
    <property type="project" value="InterPro"/>
</dbReference>
<keyword evidence="4 7" id="KW-0175">Coiled coil</keyword>
<dbReference type="InterPro" id="IPR038273">
    <property type="entry name" value="Ndc80_sf"/>
</dbReference>
<evidence type="ECO:0000259" key="9">
    <source>
        <dbReference type="Pfam" id="PF24487"/>
    </source>
</evidence>
<feature type="domain" description="Kinetochore protein NDC80 loop region" evidence="9">
    <location>
        <begin position="117"/>
        <end position="181"/>
    </location>
</feature>
<dbReference type="Proteomes" id="UP001488838">
    <property type="component" value="Unassembled WGS sequence"/>
</dbReference>